<name>A0ABW7H514_9BURK</name>
<comment type="caution">
    <text evidence="3">The sequence shown here is derived from an EMBL/GenBank/DDBJ whole genome shotgun (WGS) entry which is preliminary data.</text>
</comment>
<sequence length="239" mass="25387">MLSVNGQQPKLAPWTLQCASAQTHASWLCKTALKHLNQRKKSMKKTLLFAALGIAGMLTTLTAATAQVAGSTTTIGVTITETDHLALGWSVKKGILGKTVYNDAGTKIGKVQDLIIDPERNVSYVIIGAGGFVGLGQHDVAVPIAQIRDEAGKIVMPGATKEALKALAPFNYASDTTRRDRFVAEADRGIASAKQEMAVLDKKASNAAGDVKAKLDRQNENLRVDLRSAEDGVSSFSVQ</sequence>
<feature type="transmembrane region" description="Helical" evidence="1">
    <location>
        <begin position="47"/>
        <end position="69"/>
    </location>
</feature>
<dbReference type="SUPFAM" id="SSF50346">
    <property type="entry name" value="PRC-barrel domain"/>
    <property type="match status" value="1"/>
</dbReference>
<protein>
    <submittedName>
        <fullName evidence="3">PRC-barrel domain-containing protein</fullName>
    </submittedName>
</protein>
<evidence type="ECO:0000313" key="4">
    <source>
        <dbReference type="Proteomes" id="UP001606303"/>
    </source>
</evidence>
<proteinExistence type="predicted"/>
<keyword evidence="4" id="KW-1185">Reference proteome</keyword>
<keyword evidence="1" id="KW-0812">Transmembrane</keyword>
<dbReference type="PANTHER" id="PTHR36505:SF1">
    <property type="entry name" value="BLR1072 PROTEIN"/>
    <property type="match status" value="1"/>
</dbReference>
<dbReference type="Proteomes" id="UP001606303">
    <property type="component" value="Unassembled WGS sequence"/>
</dbReference>
<gene>
    <name evidence="3" type="ORF">ACG01O_22130</name>
</gene>
<dbReference type="InterPro" id="IPR011033">
    <property type="entry name" value="PRC_barrel-like_sf"/>
</dbReference>
<dbReference type="PANTHER" id="PTHR36505">
    <property type="entry name" value="BLR1072 PROTEIN"/>
    <property type="match status" value="1"/>
</dbReference>
<keyword evidence="1" id="KW-1133">Transmembrane helix</keyword>
<evidence type="ECO:0000256" key="1">
    <source>
        <dbReference type="SAM" id="Phobius"/>
    </source>
</evidence>
<dbReference type="Gene3D" id="2.30.30.240">
    <property type="entry name" value="PRC-barrel domain"/>
    <property type="match status" value="1"/>
</dbReference>
<dbReference type="InterPro" id="IPR027275">
    <property type="entry name" value="PRC-brl_dom"/>
</dbReference>
<dbReference type="Pfam" id="PF05239">
    <property type="entry name" value="PRC"/>
    <property type="match status" value="1"/>
</dbReference>
<dbReference type="RefSeq" id="WP_252980476.1">
    <property type="nucleotide sequence ID" value="NZ_JBIGIB010000011.1"/>
</dbReference>
<keyword evidence="1" id="KW-0472">Membrane</keyword>
<evidence type="ECO:0000259" key="2">
    <source>
        <dbReference type="Pfam" id="PF05239"/>
    </source>
</evidence>
<evidence type="ECO:0000313" key="3">
    <source>
        <dbReference type="EMBL" id="MFG6469332.1"/>
    </source>
</evidence>
<accession>A0ABW7H514</accession>
<dbReference type="EMBL" id="JBIGIB010000011">
    <property type="protein sequence ID" value="MFG6469332.1"/>
    <property type="molecule type" value="Genomic_DNA"/>
</dbReference>
<organism evidence="3 4">
    <name type="scientific">Pelomonas baiyunensis</name>
    <dbReference type="NCBI Taxonomy" id="3299026"/>
    <lineage>
        <taxon>Bacteria</taxon>
        <taxon>Pseudomonadati</taxon>
        <taxon>Pseudomonadota</taxon>
        <taxon>Betaproteobacteria</taxon>
        <taxon>Burkholderiales</taxon>
        <taxon>Sphaerotilaceae</taxon>
        <taxon>Roseateles</taxon>
    </lineage>
</organism>
<feature type="domain" description="PRC-barrel" evidence="2">
    <location>
        <begin position="95"/>
        <end position="157"/>
    </location>
</feature>
<reference evidence="3 4" key="1">
    <citation type="submission" date="2024-08" db="EMBL/GenBank/DDBJ databases">
        <authorList>
            <person name="Lu H."/>
        </authorList>
    </citation>
    <scope>NUCLEOTIDE SEQUENCE [LARGE SCALE GENOMIC DNA]</scope>
    <source>
        <strain evidence="3 4">BYS87W</strain>
    </source>
</reference>